<dbReference type="GeneID" id="111253842"/>
<protein>
    <recommendedName>
        <fullName evidence="1">protein acetyllysine N-acetyltransferase</fullName>
        <ecNumber evidence="1">2.3.1.286</ecNumber>
    </recommendedName>
</protein>
<name>A0A7M7KNS2_VARDE</name>
<evidence type="ECO:0000256" key="8">
    <source>
        <dbReference type="SAM" id="MobiDB-lite"/>
    </source>
</evidence>
<feature type="compositionally biased region" description="Basic and acidic residues" evidence="8">
    <location>
        <begin position="367"/>
        <end position="386"/>
    </location>
</feature>
<dbReference type="InterPro" id="IPR029035">
    <property type="entry name" value="DHS-like_NAD/FAD-binding_dom"/>
</dbReference>
<accession>A0A7M7KNS2</accession>
<dbReference type="InterPro" id="IPR003000">
    <property type="entry name" value="Sirtuin"/>
</dbReference>
<feature type="compositionally biased region" description="Acidic residues" evidence="8">
    <location>
        <begin position="387"/>
        <end position="418"/>
    </location>
</feature>
<dbReference type="RefSeq" id="XP_022669676.1">
    <property type="nucleotide sequence ID" value="XM_022813941.1"/>
</dbReference>
<evidence type="ECO:0000313" key="11">
    <source>
        <dbReference type="Proteomes" id="UP000594260"/>
    </source>
</evidence>
<dbReference type="OMA" id="EHCKKAD"/>
<evidence type="ECO:0000256" key="6">
    <source>
        <dbReference type="ARBA" id="ARBA00038170"/>
    </source>
</evidence>
<dbReference type="Gene3D" id="2.20.28.200">
    <property type="match status" value="1"/>
</dbReference>
<dbReference type="GO" id="GO:0070403">
    <property type="term" value="F:NAD+ binding"/>
    <property type="evidence" value="ECO:0007669"/>
    <property type="project" value="InterPro"/>
</dbReference>
<organism evidence="10 11">
    <name type="scientific">Varroa destructor</name>
    <name type="common">Honeybee mite</name>
    <dbReference type="NCBI Taxonomy" id="109461"/>
    <lineage>
        <taxon>Eukaryota</taxon>
        <taxon>Metazoa</taxon>
        <taxon>Ecdysozoa</taxon>
        <taxon>Arthropoda</taxon>
        <taxon>Chelicerata</taxon>
        <taxon>Arachnida</taxon>
        <taxon>Acari</taxon>
        <taxon>Parasitiformes</taxon>
        <taxon>Mesostigmata</taxon>
        <taxon>Gamasina</taxon>
        <taxon>Dermanyssoidea</taxon>
        <taxon>Varroidae</taxon>
        <taxon>Varroa</taxon>
    </lineage>
</organism>
<dbReference type="PANTHER" id="PTHR11085:SF12">
    <property type="entry name" value="NAD-DEPENDENT PROTEIN DEACYLASE SIRTUIN-6"/>
    <property type="match status" value="1"/>
</dbReference>
<evidence type="ECO:0000256" key="1">
    <source>
        <dbReference type="ARBA" id="ARBA00012928"/>
    </source>
</evidence>
<dbReference type="GO" id="GO:0046872">
    <property type="term" value="F:metal ion binding"/>
    <property type="evidence" value="ECO:0007669"/>
    <property type="project" value="UniProtKB-KW"/>
</dbReference>
<keyword evidence="11" id="KW-1185">Reference proteome</keyword>
<dbReference type="FunCoup" id="A0A7M7KNS2">
    <property type="interactions" value="654"/>
</dbReference>
<evidence type="ECO:0000256" key="7">
    <source>
        <dbReference type="PROSITE-ProRule" id="PRU00236"/>
    </source>
</evidence>
<dbReference type="Proteomes" id="UP000594260">
    <property type="component" value="Unplaced"/>
</dbReference>
<comment type="similarity">
    <text evidence="6">Belongs to the sirtuin family. Class IV subfamily.</text>
</comment>
<feature type="domain" description="Deacetylase sirtuin-type" evidence="9">
    <location>
        <begin position="27"/>
        <end position="276"/>
    </location>
</feature>
<feature type="region of interest" description="Disordered" evidence="8">
    <location>
        <begin position="305"/>
        <end position="418"/>
    </location>
</feature>
<dbReference type="PROSITE" id="PS50305">
    <property type="entry name" value="SIRTUIN"/>
    <property type="match status" value="1"/>
</dbReference>
<keyword evidence="3 7" id="KW-0479">Metal-binding</keyword>
<feature type="binding site" evidence="7">
    <location>
        <position position="178"/>
    </location>
    <ligand>
        <name>Zn(2+)</name>
        <dbReference type="ChEBI" id="CHEBI:29105"/>
    </ligand>
</feature>
<feature type="compositionally biased region" description="Basic residues" evidence="8">
    <location>
        <begin position="319"/>
        <end position="328"/>
    </location>
</feature>
<dbReference type="InterPro" id="IPR050134">
    <property type="entry name" value="NAD-dep_sirtuin_deacylases"/>
</dbReference>
<keyword evidence="5" id="KW-0520">NAD</keyword>
<dbReference type="KEGG" id="vde:111253842"/>
<dbReference type="SUPFAM" id="SSF52467">
    <property type="entry name" value="DHS-like NAD/FAD-binding domain"/>
    <property type="match status" value="1"/>
</dbReference>
<dbReference type="GO" id="GO:0000122">
    <property type="term" value="P:negative regulation of transcription by RNA polymerase II"/>
    <property type="evidence" value="ECO:0007669"/>
    <property type="project" value="TreeGrafter"/>
</dbReference>
<evidence type="ECO:0000259" key="9">
    <source>
        <dbReference type="PROSITE" id="PS50305"/>
    </source>
</evidence>
<evidence type="ECO:0000256" key="3">
    <source>
        <dbReference type="ARBA" id="ARBA00022723"/>
    </source>
</evidence>
<dbReference type="Gene3D" id="3.40.50.1220">
    <property type="entry name" value="TPP-binding domain"/>
    <property type="match status" value="1"/>
</dbReference>
<keyword evidence="4 7" id="KW-0862">Zinc</keyword>
<evidence type="ECO:0000256" key="4">
    <source>
        <dbReference type="ARBA" id="ARBA00022833"/>
    </source>
</evidence>
<dbReference type="CTD" id="51548"/>
<dbReference type="FunFam" id="3.40.50.1220:FF:000038">
    <property type="entry name" value="NAD-dependent protein deacetylase sirtuin-6 isoform X2"/>
    <property type="match status" value="1"/>
</dbReference>
<sequence>MSCDYANGLSPYEYKGKCGQPEVFDSEAELEHKISRLAEWVQGCKHMVVITGAGISTSAGIPDFRGPNGVWTKEQQGEKPTINISFDDAIPTKTHMALVELQRRGKLQFICSQNVDGLHTKSGFPLSRLTDVHGNMFVDRCQKCGKQFIRRRCTRTVGQKLTGEPCLAERLGRNAKSCRGGRLRDSILDWEDELPTEGLNASLEHCRQADLVLCLGSTLQILPVGTMPLQARRNNPNAKIVLVNLQDTKLDKKCDMKIGYYVDEVMERLFQKLDYTIPEYRRELDPTKKDTGEWVEKLPRLILPKKKKKSDEEDDRGQPKPKVRRKKVKVEIKEEGIDDGQNGHDAKEGSITAANYHEANGKSSNHTVKEEKIIHEADELLERNDTEDVFQAEVDTESEEQIEDVKVEDDDEDETDAA</sequence>
<proteinExistence type="inferred from homology"/>
<reference evidence="10" key="1">
    <citation type="submission" date="2021-01" db="UniProtKB">
        <authorList>
            <consortium name="EnsemblMetazoa"/>
        </authorList>
    </citation>
    <scope>IDENTIFICATION</scope>
</reference>
<dbReference type="OrthoDB" id="2919105at2759"/>
<evidence type="ECO:0000256" key="5">
    <source>
        <dbReference type="ARBA" id="ARBA00023027"/>
    </source>
</evidence>
<dbReference type="PANTHER" id="PTHR11085">
    <property type="entry name" value="NAD-DEPENDENT PROTEIN DEACYLASE SIRTUIN-5, MITOCHONDRIAL-RELATED"/>
    <property type="match status" value="1"/>
</dbReference>
<feature type="binding site" evidence="7">
    <location>
        <position position="141"/>
    </location>
    <ligand>
        <name>Zn(2+)</name>
        <dbReference type="ChEBI" id="CHEBI:29105"/>
    </ligand>
</feature>
<dbReference type="EC" id="2.3.1.286" evidence="1"/>
<dbReference type="InParanoid" id="A0A7M7KNS2"/>
<dbReference type="GO" id="GO:0005634">
    <property type="term" value="C:nucleus"/>
    <property type="evidence" value="ECO:0007669"/>
    <property type="project" value="TreeGrafter"/>
</dbReference>
<dbReference type="GO" id="GO:0003714">
    <property type="term" value="F:transcription corepressor activity"/>
    <property type="evidence" value="ECO:0007669"/>
    <property type="project" value="TreeGrafter"/>
</dbReference>
<feature type="active site" description="Proton acceptor" evidence="7">
    <location>
        <position position="133"/>
    </location>
</feature>
<feature type="binding site" evidence="7">
    <location>
        <position position="166"/>
    </location>
    <ligand>
        <name>Zn(2+)</name>
        <dbReference type="ChEBI" id="CHEBI:29105"/>
    </ligand>
</feature>
<dbReference type="Pfam" id="PF02146">
    <property type="entry name" value="SIR2"/>
    <property type="match status" value="2"/>
</dbReference>
<dbReference type="InterPro" id="IPR026590">
    <property type="entry name" value="Ssirtuin_cat_dom"/>
</dbReference>
<dbReference type="EnsemblMetazoa" id="XM_022813941">
    <property type="protein sequence ID" value="XP_022669676"/>
    <property type="gene ID" value="LOC111253842"/>
</dbReference>
<evidence type="ECO:0000256" key="2">
    <source>
        <dbReference type="ARBA" id="ARBA00022679"/>
    </source>
</evidence>
<feature type="compositionally biased region" description="Basic and acidic residues" evidence="8">
    <location>
        <begin position="329"/>
        <end position="348"/>
    </location>
</feature>
<evidence type="ECO:0000313" key="10">
    <source>
        <dbReference type="EnsemblMetazoa" id="XP_022669676"/>
    </source>
</evidence>
<keyword evidence="2" id="KW-0808">Transferase</keyword>
<dbReference type="GO" id="GO:0046969">
    <property type="term" value="F:histone H3K9 deacetylase activity, NAD-dependent"/>
    <property type="evidence" value="ECO:0007669"/>
    <property type="project" value="TreeGrafter"/>
</dbReference>
<feature type="binding site" evidence="7">
    <location>
        <position position="144"/>
    </location>
    <ligand>
        <name>Zn(2+)</name>
        <dbReference type="ChEBI" id="CHEBI:29105"/>
    </ligand>
</feature>
<dbReference type="AlphaFoldDB" id="A0A7M7KNS2"/>